<proteinExistence type="predicted"/>
<organism evidence="3 4">
    <name type="scientific">Actinokineospora auranticolor</name>
    <dbReference type="NCBI Taxonomy" id="155976"/>
    <lineage>
        <taxon>Bacteria</taxon>
        <taxon>Bacillati</taxon>
        <taxon>Actinomycetota</taxon>
        <taxon>Actinomycetes</taxon>
        <taxon>Pseudonocardiales</taxon>
        <taxon>Pseudonocardiaceae</taxon>
        <taxon>Actinokineospora</taxon>
    </lineage>
</organism>
<feature type="chain" id="PRO_5015670749" description="SecDF P1 head subdomain domain-containing protein" evidence="1">
    <location>
        <begin position="24"/>
        <end position="167"/>
    </location>
</feature>
<dbReference type="Proteomes" id="UP000239203">
    <property type="component" value="Unassembled WGS sequence"/>
</dbReference>
<comment type="caution">
    <text evidence="3">The sequence shown here is derived from an EMBL/GenBank/DDBJ whole genome shotgun (WGS) entry which is preliminary data.</text>
</comment>
<dbReference type="Pfam" id="PF22599">
    <property type="entry name" value="SecDF_P1_head"/>
    <property type="match status" value="1"/>
</dbReference>
<protein>
    <recommendedName>
        <fullName evidence="2">SecDF P1 head subdomain domain-containing protein</fullName>
    </recommendedName>
</protein>
<feature type="signal peptide" evidence="1">
    <location>
        <begin position="1"/>
        <end position="23"/>
    </location>
</feature>
<evidence type="ECO:0000259" key="2">
    <source>
        <dbReference type="Pfam" id="PF22599"/>
    </source>
</evidence>
<name>A0A2S6GP56_9PSEU</name>
<keyword evidence="1" id="KW-0732">Signal</keyword>
<dbReference type="Gene3D" id="3.30.1360.200">
    <property type="match status" value="1"/>
</dbReference>
<sequence length="167" mass="17145">MRTAIARALTVLLLLAPAACSEATPGVASPEAASGPIEAKVPVKFRPVVSQRAGTEASGPGELVGSDGNVYALGDPIGDFSRFKNVKAELTSGGSWGVIIDLVAEDQAAFGRWTTEHVGESVAIVVGDKVISAPQIASPITEGSVQITGTYSEQDARKLANQITGRS</sequence>
<accession>A0A2S6GP56</accession>
<dbReference type="EMBL" id="PTIX01000009">
    <property type="protein sequence ID" value="PPK66911.1"/>
    <property type="molecule type" value="Genomic_DNA"/>
</dbReference>
<gene>
    <name evidence="3" type="ORF">CLV40_109296</name>
</gene>
<evidence type="ECO:0000313" key="3">
    <source>
        <dbReference type="EMBL" id="PPK66911.1"/>
    </source>
</evidence>
<evidence type="ECO:0000256" key="1">
    <source>
        <dbReference type="SAM" id="SignalP"/>
    </source>
</evidence>
<dbReference type="OrthoDB" id="3543927at2"/>
<reference evidence="3 4" key="1">
    <citation type="submission" date="2018-02" db="EMBL/GenBank/DDBJ databases">
        <title>Genomic Encyclopedia of Archaeal and Bacterial Type Strains, Phase II (KMG-II): from individual species to whole genera.</title>
        <authorList>
            <person name="Goeker M."/>
        </authorList>
    </citation>
    <scope>NUCLEOTIDE SEQUENCE [LARGE SCALE GENOMIC DNA]</scope>
    <source>
        <strain evidence="3 4">YU 961-1</strain>
    </source>
</reference>
<dbReference type="AlphaFoldDB" id="A0A2S6GP56"/>
<feature type="domain" description="SecDF P1 head subdomain" evidence="2">
    <location>
        <begin position="82"/>
        <end position="164"/>
    </location>
</feature>
<dbReference type="RefSeq" id="WP_104480264.1">
    <property type="nucleotide sequence ID" value="NZ_CP154825.1"/>
</dbReference>
<dbReference type="InterPro" id="IPR054384">
    <property type="entry name" value="SecDF_P1_head"/>
</dbReference>
<evidence type="ECO:0000313" key="4">
    <source>
        <dbReference type="Proteomes" id="UP000239203"/>
    </source>
</evidence>
<keyword evidence="4" id="KW-1185">Reference proteome</keyword>